<sequence>MDKVFCSYNELITWKNENILNYSSDISTINNFHDAIMREILKIACKRIKAVKGELPCRFAWFVMGSAGRSEQGLITDQDHGIIYEWNNEVNKDYFLCLGKEIADGMNQLGYPYCHGFVMSSNIKWCKSITEWNNQLSEWIEEENLETLRNLHIFLDARVIVGEIDFLKDIKQSVQKYIHKNTQLLVRLLENVQHFSKGLGPFGQFIFDIRSGNVKGIDMKKTIYMPYINCIRLLSIKNNIISTSTLQRMDLLMEDKQMMSQIVRNKHHFEQLLEIKIRLSKNSPYESRYYIDVKNLKRDEKKMVKQMMKDVIKLYEFVERIIRKRG</sequence>
<feature type="domain" description="Protein-PII uridylyltransferase N-terminal" evidence="1">
    <location>
        <begin position="28"/>
        <end position="144"/>
    </location>
</feature>
<dbReference type="PATRIC" id="fig|157838.3.peg.2198"/>
<keyword evidence="4" id="KW-1185">Reference proteome</keyword>
<evidence type="ECO:0000259" key="2">
    <source>
        <dbReference type="Pfam" id="PF10335"/>
    </source>
</evidence>
<dbReference type="GO" id="GO:0008773">
    <property type="term" value="F:[protein-PII] uridylyltransferase activity"/>
    <property type="evidence" value="ECO:0007669"/>
    <property type="project" value="InterPro"/>
</dbReference>
<proteinExistence type="predicted"/>
<comment type="caution">
    <text evidence="3">The sequence shown here is derived from an EMBL/GenBank/DDBJ whole genome shotgun (WGS) entry which is preliminary data.</text>
</comment>
<protein>
    <recommendedName>
        <fullName evidence="5">CBS domain-containing protein</fullName>
    </recommendedName>
</protein>
<dbReference type="AlphaFoldDB" id="A0A0Q3WVJ3"/>
<gene>
    <name evidence="3" type="ORF">AN964_10000</name>
</gene>
<evidence type="ECO:0008006" key="5">
    <source>
        <dbReference type="Google" id="ProtNLM"/>
    </source>
</evidence>
<dbReference type="RefSeq" id="WP_055739534.1">
    <property type="nucleotide sequence ID" value="NZ_JAAIWL010000001.1"/>
</dbReference>
<dbReference type="EMBL" id="LJJC01000004">
    <property type="protein sequence ID" value="KQL53799.1"/>
    <property type="molecule type" value="Genomic_DNA"/>
</dbReference>
<dbReference type="InterPro" id="IPR018821">
    <property type="entry name" value="DUF294_put_nucleoTrafse_sb-bd"/>
</dbReference>
<dbReference type="CDD" id="cd05401">
    <property type="entry name" value="NT_GlnE_GlnD_like"/>
    <property type="match status" value="1"/>
</dbReference>
<evidence type="ECO:0000259" key="1">
    <source>
        <dbReference type="Pfam" id="PF03445"/>
    </source>
</evidence>
<name>A0A0Q3WVJ3_9BACI</name>
<dbReference type="STRING" id="157838.AN964_10000"/>
<dbReference type="Proteomes" id="UP000051888">
    <property type="component" value="Unassembled WGS sequence"/>
</dbReference>
<accession>A0A0Q3WVJ3</accession>
<feature type="domain" description="DUF294" evidence="2">
    <location>
        <begin position="183"/>
        <end position="320"/>
    </location>
</feature>
<evidence type="ECO:0000313" key="4">
    <source>
        <dbReference type="Proteomes" id="UP000051888"/>
    </source>
</evidence>
<evidence type="ECO:0000313" key="3">
    <source>
        <dbReference type="EMBL" id="KQL53799.1"/>
    </source>
</evidence>
<dbReference type="Pfam" id="PF03445">
    <property type="entry name" value="DUF294"/>
    <property type="match status" value="1"/>
</dbReference>
<dbReference type="OrthoDB" id="9810963at2"/>
<dbReference type="Pfam" id="PF10335">
    <property type="entry name" value="DUF294_C"/>
    <property type="match status" value="1"/>
</dbReference>
<organism evidence="3 4">
    <name type="scientific">Heyndrickxia shackletonii</name>
    <dbReference type="NCBI Taxonomy" id="157838"/>
    <lineage>
        <taxon>Bacteria</taxon>
        <taxon>Bacillati</taxon>
        <taxon>Bacillota</taxon>
        <taxon>Bacilli</taxon>
        <taxon>Bacillales</taxon>
        <taxon>Bacillaceae</taxon>
        <taxon>Heyndrickxia</taxon>
    </lineage>
</organism>
<dbReference type="InterPro" id="IPR005105">
    <property type="entry name" value="GlnD_Uridyltrans_N"/>
</dbReference>
<reference evidence="3 4" key="1">
    <citation type="submission" date="2015-09" db="EMBL/GenBank/DDBJ databases">
        <title>Genome sequencing project for genomic taxonomy and phylogenomics of Bacillus-like bacteria.</title>
        <authorList>
            <person name="Liu B."/>
            <person name="Wang J."/>
            <person name="Zhu Y."/>
            <person name="Liu G."/>
            <person name="Chen Q."/>
            <person name="Chen Z."/>
            <person name="Lan J."/>
            <person name="Che J."/>
            <person name="Ge C."/>
            <person name="Shi H."/>
            <person name="Pan Z."/>
            <person name="Liu X."/>
        </authorList>
    </citation>
    <scope>NUCLEOTIDE SEQUENCE [LARGE SCALE GENOMIC DNA]</scope>
    <source>
        <strain evidence="3 4">LMG 18435</strain>
    </source>
</reference>